<evidence type="ECO:0000256" key="2">
    <source>
        <dbReference type="ARBA" id="ARBA00009592"/>
    </source>
</evidence>
<dbReference type="InterPro" id="IPR000719">
    <property type="entry name" value="Prot_kinase_dom"/>
</dbReference>
<evidence type="ECO:0000256" key="3">
    <source>
        <dbReference type="ARBA" id="ARBA00022614"/>
    </source>
</evidence>
<dbReference type="Pfam" id="PF00069">
    <property type="entry name" value="Pkinase"/>
    <property type="match status" value="1"/>
</dbReference>
<keyword evidence="5" id="KW-0677">Repeat</keyword>
<accession>A0A6A2WK40</accession>
<protein>
    <submittedName>
        <fullName evidence="11">Jasmonate-zim-domain protein 6, putative isoform 1</fullName>
    </submittedName>
</protein>
<proteinExistence type="inferred from homology"/>
<dbReference type="InterPro" id="IPR011009">
    <property type="entry name" value="Kinase-like_dom_sf"/>
</dbReference>
<organism evidence="11 12">
    <name type="scientific">Hibiscus syriacus</name>
    <name type="common">Rose of Sharon</name>
    <dbReference type="NCBI Taxonomy" id="106335"/>
    <lineage>
        <taxon>Eukaryota</taxon>
        <taxon>Viridiplantae</taxon>
        <taxon>Streptophyta</taxon>
        <taxon>Embryophyta</taxon>
        <taxon>Tracheophyta</taxon>
        <taxon>Spermatophyta</taxon>
        <taxon>Magnoliopsida</taxon>
        <taxon>eudicotyledons</taxon>
        <taxon>Gunneridae</taxon>
        <taxon>Pentapetalae</taxon>
        <taxon>rosids</taxon>
        <taxon>malvids</taxon>
        <taxon>Malvales</taxon>
        <taxon>Malvaceae</taxon>
        <taxon>Malvoideae</taxon>
        <taxon>Hibiscus</taxon>
    </lineage>
</organism>
<dbReference type="InterPro" id="IPR013210">
    <property type="entry name" value="LRR_N_plant-typ"/>
</dbReference>
<feature type="domain" description="Protein kinase" evidence="10">
    <location>
        <begin position="339"/>
        <end position="612"/>
    </location>
</feature>
<dbReference type="GO" id="GO:0004672">
    <property type="term" value="F:protein kinase activity"/>
    <property type="evidence" value="ECO:0007669"/>
    <property type="project" value="InterPro"/>
</dbReference>
<gene>
    <name evidence="11" type="ORF">F3Y22_tig00116962pilonHSYRG00683</name>
</gene>
<evidence type="ECO:0000259" key="10">
    <source>
        <dbReference type="PROSITE" id="PS50011"/>
    </source>
</evidence>
<dbReference type="Pfam" id="PF13855">
    <property type="entry name" value="LRR_8"/>
    <property type="match status" value="1"/>
</dbReference>
<dbReference type="GO" id="GO:0005524">
    <property type="term" value="F:ATP binding"/>
    <property type="evidence" value="ECO:0007669"/>
    <property type="project" value="InterPro"/>
</dbReference>
<evidence type="ECO:0000256" key="5">
    <source>
        <dbReference type="ARBA" id="ARBA00022737"/>
    </source>
</evidence>
<evidence type="ECO:0000313" key="11">
    <source>
        <dbReference type="EMBL" id="KAE8659578.1"/>
    </source>
</evidence>
<sequence length="621" mass="67322">MAMGRIFGLFLPSLSTTFVLLFPLTFSASDSDALLKLKKSLNNAGALDSWVPGSAPCNGPKGPWRGLVCQGGVVTGLSLDGMGLSGTIDVEALVQIQGLRTFSVENNSFANTIPGFNRLGALKVLSLSRNWFSGEIPSDYFAKMGSLKKVRLSYNKFTGKIPDSLAHLSNIVGLHLQRNQFSGRIPSFDCPNLNSLNVSNNRLEGEIPSSLSKFPASSFAGNPGLCGKQVGVQCSSTLNKTSTNIISAMVALGVIILLSVIVFFAIRWRKKKQTVSDVPASGSSNDAVEVPVSMLPKEEGSIKSAGLDSNVSSPGKASVAELVMVDDEKGVFGMPDLMKGSAEALGNGPLGSSYYVRMANGVEVVAKSIKQMNALGRDAFDAEVKKLGKLQHPNVLTPFAYHYRKEEKLFVYEYLPRGSLLHYLHGDGGKYGCDLELLTRVKIVRGIADGLEYLHNEFASRDVPHGNLKLSNVLLGPDNRPLLSDYGYHPLLNVDSLDRLFAYKTPEAIQKQAVSFKTDVYCLGIIILEMITTEHPSQHVNDGNGGSDIVQWVASAFSEGIQTELLDTNIKGCRNSVRCMEKLLHVGALCTKTSPEERLDIKEAIRLIDEIMIELKQYGII</sequence>
<dbReference type="Pfam" id="PF08263">
    <property type="entry name" value="LRRNT_2"/>
    <property type="match status" value="1"/>
</dbReference>
<name>A0A6A2WK40_HIBSY</name>
<dbReference type="FunFam" id="3.80.10.10:FF:000111">
    <property type="entry name" value="LRR receptor-like serine/threonine-protein kinase ERECTA"/>
    <property type="match status" value="1"/>
</dbReference>
<evidence type="ECO:0000256" key="8">
    <source>
        <dbReference type="ARBA" id="ARBA00023180"/>
    </source>
</evidence>
<dbReference type="Pfam" id="PF00560">
    <property type="entry name" value="LRR_1"/>
    <property type="match status" value="1"/>
</dbReference>
<dbReference type="Gene3D" id="3.80.10.10">
    <property type="entry name" value="Ribonuclease Inhibitor"/>
    <property type="match status" value="2"/>
</dbReference>
<dbReference type="InterPro" id="IPR032675">
    <property type="entry name" value="LRR_dom_sf"/>
</dbReference>
<comment type="caution">
    <text evidence="11">The sequence shown here is derived from an EMBL/GenBank/DDBJ whole genome shotgun (WGS) entry which is preliminary data.</text>
</comment>
<keyword evidence="4 9" id="KW-0812">Transmembrane</keyword>
<dbReference type="PROSITE" id="PS50011">
    <property type="entry name" value="PROTEIN_KINASE_DOM"/>
    <property type="match status" value="1"/>
</dbReference>
<evidence type="ECO:0000256" key="4">
    <source>
        <dbReference type="ARBA" id="ARBA00022692"/>
    </source>
</evidence>
<dbReference type="PANTHER" id="PTHR48007:SF38">
    <property type="entry name" value="LEUCINE-RICH REPEAT PROTEIN KINASE FAMILY PROTEIN"/>
    <property type="match status" value="1"/>
</dbReference>
<keyword evidence="7 9" id="KW-0472">Membrane</keyword>
<dbReference type="GO" id="GO:0016020">
    <property type="term" value="C:membrane"/>
    <property type="evidence" value="ECO:0007669"/>
    <property type="project" value="UniProtKB-SubCell"/>
</dbReference>
<dbReference type="PANTHER" id="PTHR48007">
    <property type="entry name" value="LEUCINE-RICH REPEAT RECEPTOR-LIKE PROTEIN KINASE PXC1"/>
    <property type="match status" value="1"/>
</dbReference>
<dbReference type="InterPro" id="IPR001611">
    <property type="entry name" value="Leu-rich_rpt"/>
</dbReference>
<dbReference type="Gene3D" id="1.10.510.10">
    <property type="entry name" value="Transferase(Phosphotransferase) domain 1"/>
    <property type="match status" value="1"/>
</dbReference>
<keyword evidence="8" id="KW-0325">Glycoprotein</keyword>
<comment type="subcellular location">
    <subcellularLocation>
        <location evidence="1">Membrane</location>
        <topology evidence="1">Single-pass membrane protein</topology>
    </subcellularLocation>
</comment>
<comment type="similarity">
    <text evidence="2">Belongs to the RLP family.</text>
</comment>
<dbReference type="SUPFAM" id="SSF52058">
    <property type="entry name" value="L domain-like"/>
    <property type="match status" value="1"/>
</dbReference>
<feature type="transmembrane region" description="Helical" evidence="9">
    <location>
        <begin position="245"/>
        <end position="266"/>
    </location>
</feature>
<dbReference type="SUPFAM" id="SSF56112">
    <property type="entry name" value="Protein kinase-like (PK-like)"/>
    <property type="match status" value="1"/>
</dbReference>
<keyword evidence="12" id="KW-1185">Reference proteome</keyword>
<dbReference type="Gene3D" id="3.30.200.20">
    <property type="entry name" value="Phosphorylase Kinase, domain 1"/>
    <property type="match status" value="1"/>
</dbReference>
<keyword evidence="3" id="KW-0433">Leucine-rich repeat</keyword>
<dbReference type="OrthoDB" id="418615at2759"/>
<evidence type="ECO:0000256" key="7">
    <source>
        <dbReference type="ARBA" id="ARBA00023136"/>
    </source>
</evidence>
<dbReference type="InterPro" id="IPR046959">
    <property type="entry name" value="PRK1-6/SRF4-like"/>
</dbReference>
<evidence type="ECO:0000256" key="9">
    <source>
        <dbReference type="SAM" id="Phobius"/>
    </source>
</evidence>
<evidence type="ECO:0000256" key="6">
    <source>
        <dbReference type="ARBA" id="ARBA00022989"/>
    </source>
</evidence>
<reference evidence="11" key="1">
    <citation type="submission" date="2019-09" db="EMBL/GenBank/DDBJ databases">
        <title>Draft genome information of white flower Hibiscus syriacus.</title>
        <authorList>
            <person name="Kim Y.-M."/>
        </authorList>
    </citation>
    <scope>NUCLEOTIDE SEQUENCE [LARGE SCALE GENOMIC DNA]</scope>
    <source>
        <strain evidence="11">YM2019G1</strain>
    </source>
</reference>
<dbReference type="AlphaFoldDB" id="A0A6A2WK40"/>
<evidence type="ECO:0000256" key="1">
    <source>
        <dbReference type="ARBA" id="ARBA00004167"/>
    </source>
</evidence>
<dbReference type="Proteomes" id="UP000436088">
    <property type="component" value="Unassembled WGS sequence"/>
</dbReference>
<evidence type="ECO:0000313" key="12">
    <source>
        <dbReference type="Proteomes" id="UP000436088"/>
    </source>
</evidence>
<keyword evidence="6 9" id="KW-1133">Transmembrane helix</keyword>
<dbReference type="EMBL" id="VEPZ02001737">
    <property type="protein sequence ID" value="KAE8659578.1"/>
    <property type="molecule type" value="Genomic_DNA"/>
</dbReference>